<evidence type="ECO:0000313" key="17">
    <source>
        <dbReference type="Proteomes" id="UP000735302"/>
    </source>
</evidence>
<comment type="subcellular location">
    <subcellularLocation>
        <location evidence="1">Membrane</location>
        <topology evidence="1">Single-pass type I membrane protein</topology>
    </subcellularLocation>
</comment>
<evidence type="ECO:0000256" key="6">
    <source>
        <dbReference type="ARBA" id="ARBA00022989"/>
    </source>
</evidence>
<evidence type="ECO:0000256" key="9">
    <source>
        <dbReference type="ARBA" id="ARBA00023170"/>
    </source>
</evidence>
<dbReference type="InterPro" id="IPR001170">
    <property type="entry name" value="ANPR/GUC"/>
</dbReference>
<reference evidence="16 17" key="1">
    <citation type="journal article" date="2021" name="Elife">
        <title>Chloroplast acquisition without the gene transfer in kleptoplastic sea slugs, Plakobranchus ocellatus.</title>
        <authorList>
            <person name="Maeda T."/>
            <person name="Takahashi S."/>
            <person name="Yoshida T."/>
            <person name="Shimamura S."/>
            <person name="Takaki Y."/>
            <person name="Nagai Y."/>
            <person name="Toyoda A."/>
            <person name="Suzuki Y."/>
            <person name="Arimoto A."/>
            <person name="Ishii H."/>
            <person name="Satoh N."/>
            <person name="Nishiyama T."/>
            <person name="Hasebe M."/>
            <person name="Maruyama T."/>
            <person name="Minagawa J."/>
            <person name="Obokata J."/>
            <person name="Shigenobu S."/>
        </authorList>
    </citation>
    <scope>NUCLEOTIDE SEQUENCE [LARGE SCALE GENOMIC DNA]</scope>
</reference>
<name>A0AAV4D6D6_9GAST</name>
<dbReference type="GO" id="GO:0005886">
    <property type="term" value="C:plasma membrane"/>
    <property type="evidence" value="ECO:0007669"/>
    <property type="project" value="TreeGrafter"/>
</dbReference>
<protein>
    <recommendedName>
        <fullName evidence="2">guanylate cyclase</fullName>
        <ecNumber evidence="2">4.6.1.2</ecNumber>
    </recommendedName>
</protein>
<evidence type="ECO:0000313" key="16">
    <source>
        <dbReference type="EMBL" id="GFO39623.1"/>
    </source>
</evidence>
<evidence type="ECO:0000256" key="10">
    <source>
        <dbReference type="ARBA" id="ARBA00023180"/>
    </source>
</evidence>
<dbReference type="GO" id="GO:0005524">
    <property type="term" value="F:ATP binding"/>
    <property type="evidence" value="ECO:0007669"/>
    <property type="project" value="InterPro"/>
</dbReference>
<keyword evidence="8 14" id="KW-0472">Membrane</keyword>
<sequence>MWSHYGRFYRYEKILVVTSTSTLNFKSNPVTLLMGMSGVAMLAAHWNIPVFGWVSNDHALADRSIYSTLVRVLGPLNQFSFTMFFVNILFRWRRFAMIYDTDEAYRSVNDAISLFLTEKNNTVTSQHSVSPSMPDGEVENIFLQVRKYARVIVFSVPWMTMRKYMLVAHKLGMTDGDFAFICINGDVYTSTTLYRDVLSNAGWMRNDTNDDDARIAFESVIHVIMATSNWDVFATFTDYVSKAEKLQSPMWELPPGNDTMDAYAPFVYDATVLWAFLVNKTLKDGGDPRNGSRIFQEARGVESVGVTGRLVMDLNCDRLSNVWFLDMQPDGRYADFVRIANTLRGGFLETFNYFQVMNASIDVWWRNGKVGGKNAPPDTPPCGFEGEYCLESTVQNHPDYTDTIVGAAAGSSFVFILALGVQISLRRYRRRRQLEGMLWQVKFEEIDFVTAILSGSVRASFRNLARRRSSGTKKVGKSRTSPNLHDCQDGQDSPRTTHHFELMELKHQNITAFVGACVDPGRILLLWEYCPKGSLQDIIWNQNIKLDQLFKFALCQDVSKGLEYIHKSAVNYHGNLKSSNCVVDSRWTCKLTDFGVPRLRAMDKASIPFEENVDKELWTAPELLRAERGADFQKSDIYSLGIILKEVFTRSAAYSDYGVITSQGTHGTRINFPAFIKVDWTEIHL</sequence>
<dbReference type="InterPro" id="IPR050401">
    <property type="entry name" value="Cyclic_nucleotide_synthase"/>
</dbReference>
<dbReference type="GO" id="GO:0004383">
    <property type="term" value="F:guanylate cyclase activity"/>
    <property type="evidence" value="ECO:0007669"/>
    <property type="project" value="UniProtKB-EC"/>
</dbReference>
<dbReference type="Proteomes" id="UP000735302">
    <property type="component" value="Unassembled WGS sequence"/>
</dbReference>
<keyword evidence="4" id="KW-0732">Signal</keyword>
<keyword evidence="3 14" id="KW-0812">Transmembrane</keyword>
<accession>A0AAV4D6D6</accession>
<dbReference type="GO" id="GO:0004016">
    <property type="term" value="F:adenylate cyclase activity"/>
    <property type="evidence" value="ECO:0007669"/>
    <property type="project" value="TreeGrafter"/>
</dbReference>
<dbReference type="GO" id="GO:0005525">
    <property type="term" value="F:GTP binding"/>
    <property type="evidence" value="ECO:0007669"/>
    <property type="project" value="UniProtKB-KW"/>
</dbReference>
<keyword evidence="5" id="KW-0547">Nucleotide-binding</keyword>
<dbReference type="InterPro" id="IPR001245">
    <property type="entry name" value="Ser-Thr/Tyr_kinase_cat_dom"/>
</dbReference>
<dbReference type="PROSITE" id="PS50011">
    <property type="entry name" value="PROTEIN_KINASE_DOM"/>
    <property type="match status" value="1"/>
</dbReference>
<feature type="region of interest" description="Disordered" evidence="13">
    <location>
        <begin position="470"/>
        <end position="493"/>
    </location>
</feature>
<dbReference type="InterPro" id="IPR011009">
    <property type="entry name" value="Kinase-like_dom_sf"/>
</dbReference>
<keyword evidence="17" id="KW-1185">Reference proteome</keyword>
<dbReference type="EMBL" id="BLXT01007504">
    <property type="protein sequence ID" value="GFO39623.1"/>
    <property type="molecule type" value="Genomic_DNA"/>
</dbReference>
<keyword evidence="6 14" id="KW-1133">Transmembrane helix</keyword>
<dbReference type="SUPFAM" id="SSF56112">
    <property type="entry name" value="Protein kinase-like (PK-like)"/>
    <property type="match status" value="1"/>
</dbReference>
<keyword evidence="7" id="KW-0342">GTP-binding</keyword>
<dbReference type="CDD" id="cd06352">
    <property type="entry name" value="PBP1_NPR_GC-like"/>
    <property type="match status" value="1"/>
</dbReference>
<evidence type="ECO:0000256" key="12">
    <source>
        <dbReference type="ARBA" id="ARBA00023293"/>
    </source>
</evidence>
<dbReference type="Gene3D" id="3.40.50.2300">
    <property type="match status" value="1"/>
</dbReference>
<dbReference type="GO" id="GO:0007168">
    <property type="term" value="P:receptor guanylyl cyclase signaling pathway"/>
    <property type="evidence" value="ECO:0007669"/>
    <property type="project" value="TreeGrafter"/>
</dbReference>
<evidence type="ECO:0000256" key="7">
    <source>
        <dbReference type="ARBA" id="ARBA00023134"/>
    </source>
</evidence>
<dbReference type="PANTHER" id="PTHR11920">
    <property type="entry name" value="GUANYLYL CYCLASE"/>
    <property type="match status" value="1"/>
</dbReference>
<evidence type="ECO:0000256" key="13">
    <source>
        <dbReference type="SAM" id="MobiDB-lite"/>
    </source>
</evidence>
<evidence type="ECO:0000256" key="2">
    <source>
        <dbReference type="ARBA" id="ARBA00012202"/>
    </source>
</evidence>
<feature type="domain" description="Protein kinase" evidence="15">
    <location>
        <begin position="446"/>
        <end position="685"/>
    </location>
</feature>
<evidence type="ECO:0000256" key="5">
    <source>
        <dbReference type="ARBA" id="ARBA00022741"/>
    </source>
</evidence>
<organism evidence="16 17">
    <name type="scientific">Plakobranchus ocellatus</name>
    <dbReference type="NCBI Taxonomy" id="259542"/>
    <lineage>
        <taxon>Eukaryota</taxon>
        <taxon>Metazoa</taxon>
        <taxon>Spiralia</taxon>
        <taxon>Lophotrochozoa</taxon>
        <taxon>Mollusca</taxon>
        <taxon>Gastropoda</taxon>
        <taxon>Heterobranchia</taxon>
        <taxon>Euthyneura</taxon>
        <taxon>Panpulmonata</taxon>
        <taxon>Sacoglossa</taxon>
        <taxon>Placobranchoidea</taxon>
        <taxon>Plakobranchidae</taxon>
        <taxon>Plakobranchus</taxon>
    </lineage>
</organism>
<dbReference type="Gene3D" id="1.10.510.10">
    <property type="entry name" value="Transferase(Phosphotransferase) domain 1"/>
    <property type="match status" value="1"/>
</dbReference>
<evidence type="ECO:0000256" key="14">
    <source>
        <dbReference type="SAM" id="Phobius"/>
    </source>
</evidence>
<proteinExistence type="predicted"/>
<dbReference type="PRINTS" id="PR00255">
    <property type="entry name" value="NATPEPTIDER"/>
</dbReference>
<dbReference type="InterPro" id="IPR000719">
    <property type="entry name" value="Prot_kinase_dom"/>
</dbReference>
<comment type="caution">
    <text evidence="16">The sequence shown here is derived from an EMBL/GenBank/DDBJ whole genome shotgun (WGS) entry which is preliminary data.</text>
</comment>
<feature type="transmembrane region" description="Helical" evidence="14">
    <location>
        <begin position="404"/>
        <end position="425"/>
    </location>
</feature>
<keyword evidence="11" id="KW-0456">Lyase</keyword>
<dbReference type="InterPro" id="IPR028082">
    <property type="entry name" value="Peripla_BP_I"/>
</dbReference>
<gene>
    <name evidence="16" type="ORF">PoB_006612800</name>
</gene>
<dbReference type="Pfam" id="PF01094">
    <property type="entry name" value="ANF_receptor"/>
    <property type="match status" value="1"/>
</dbReference>
<evidence type="ECO:0000256" key="3">
    <source>
        <dbReference type="ARBA" id="ARBA00022692"/>
    </source>
</evidence>
<keyword evidence="9" id="KW-0675">Receptor</keyword>
<evidence type="ECO:0000256" key="11">
    <source>
        <dbReference type="ARBA" id="ARBA00023239"/>
    </source>
</evidence>
<dbReference type="GO" id="GO:0004672">
    <property type="term" value="F:protein kinase activity"/>
    <property type="evidence" value="ECO:0007669"/>
    <property type="project" value="InterPro"/>
</dbReference>
<dbReference type="InterPro" id="IPR001828">
    <property type="entry name" value="ANF_lig-bd_rcpt"/>
</dbReference>
<evidence type="ECO:0000256" key="8">
    <source>
        <dbReference type="ARBA" id="ARBA00023136"/>
    </source>
</evidence>
<evidence type="ECO:0000256" key="1">
    <source>
        <dbReference type="ARBA" id="ARBA00004479"/>
    </source>
</evidence>
<keyword evidence="12" id="KW-0141">cGMP biosynthesis</keyword>
<keyword evidence="10" id="KW-0325">Glycoprotein</keyword>
<dbReference type="SUPFAM" id="SSF53822">
    <property type="entry name" value="Periplasmic binding protein-like I"/>
    <property type="match status" value="1"/>
</dbReference>
<dbReference type="Pfam" id="PF07714">
    <property type="entry name" value="PK_Tyr_Ser-Thr"/>
    <property type="match status" value="1"/>
</dbReference>
<evidence type="ECO:0000259" key="15">
    <source>
        <dbReference type="PROSITE" id="PS50011"/>
    </source>
</evidence>
<dbReference type="GO" id="GO:0001653">
    <property type="term" value="F:peptide receptor activity"/>
    <property type="evidence" value="ECO:0007669"/>
    <property type="project" value="TreeGrafter"/>
</dbReference>
<evidence type="ECO:0000256" key="4">
    <source>
        <dbReference type="ARBA" id="ARBA00022729"/>
    </source>
</evidence>
<dbReference type="PANTHER" id="PTHR11920:SF501">
    <property type="entry name" value="GUANYLATE CYCLASE 32E"/>
    <property type="match status" value="1"/>
</dbReference>
<dbReference type="EC" id="4.6.1.2" evidence="2"/>
<dbReference type="AlphaFoldDB" id="A0AAV4D6D6"/>